<dbReference type="EMBL" id="CAKOGP040000147">
    <property type="protein sequence ID" value="CAJ1931453.1"/>
    <property type="molecule type" value="Genomic_DNA"/>
</dbReference>
<gene>
    <name evidence="2" type="ORF">CYCCA115_LOCUS2398</name>
</gene>
<feature type="compositionally biased region" description="Low complexity" evidence="1">
    <location>
        <begin position="26"/>
        <end position="38"/>
    </location>
</feature>
<feature type="region of interest" description="Disordered" evidence="1">
    <location>
        <begin position="1"/>
        <end position="93"/>
    </location>
</feature>
<protein>
    <submittedName>
        <fullName evidence="2">Uncharacterized protein</fullName>
    </submittedName>
</protein>
<reference evidence="2" key="1">
    <citation type="submission" date="2023-08" db="EMBL/GenBank/DDBJ databases">
        <authorList>
            <person name="Audoor S."/>
            <person name="Bilcke G."/>
        </authorList>
    </citation>
    <scope>NUCLEOTIDE SEQUENCE</scope>
</reference>
<proteinExistence type="predicted"/>
<organism evidence="2 3">
    <name type="scientific">Cylindrotheca closterium</name>
    <dbReference type="NCBI Taxonomy" id="2856"/>
    <lineage>
        <taxon>Eukaryota</taxon>
        <taxon>Sar</taxon>
        <taxon>Stramenopiles</taxon>
        <taxon>Ochrophyta</taxon>
        <taxon>Bacillariophyta</taxon>
        <taxon>Bacillariophyceae</taxon>
        <taxon>Bacillariophycidae</taxon>
        <taxon>Bacillariales</taxon>
        <taxon>Bacillariaceae</taxon>
        <taxon>Cylindrotheca</taxon>
    </lineage>
</organism>
<keyword evidence="3" id="KW-1185">Reference proteome</keyword>
<name>A0AAD2CEQ2_9STRA</name>
<dbReference type="AlphaFoldDB" id="A0AAD2CEQ2"/>
<feature type="compositionally biased region" description="Basic and acidic residues" evidence="1">
    <location>
        <begin position="66"/>
        <end position="75"/>
    </location>
</feature>
<evidence type="ECO:0000256" key="1">
    <source>
        <dbReference type="SAM" id="MobiDB-lite"/>
    </source>
</evidence>
<accession>A0AAD2CEQ2</accession>
<feature type="compositionally biased region" description="Basic and acidic residues" evidence="1">
    <location>
        <begin position="40"/>
        <end position="53"/>
    </location>
</feature>
<comment type="caution">
    <text evidence="2">The sequence shown here is derived from an EMBL/GenBank/DDBJ whole genome shotgun (WGS) entry which is preliminary data.</text>
</comment>
<evidence type="ECO:0000313" key="3">
    <source>
        <dbReference type="Proteomes" id="UP001295423"/>
    </source>
</evidence>
<sequence length="285" mass="33099">MMTAQQSKNGLVGVDDQARSEESSSNNNNNNNDNNNNNIQERDGDADRMREQSSDYFEETNADEYYIDRTRREQSDDLFDEATESSNERDRDVMMMEPSKYFEATEANAYDDRTLLDTFGQVAKDFLTKKVIPDTDAECKWDWRSVRCEPYCECDFNFKGGDYHLGRSCRRRLHVEEHCDPDAPNAPRTATGVRYVILRTVQTSRTLVQRVIQKGKTAYWRLQNRVCSRIPENLACPTSAEDMKHVPLFAWQEKLLCRKQIPDCLMKMPTPPAETISPVRRDESF</sequence>
<evidence type="ECO:0000313" key="2">
    <source>
        <dbReference type="EMBL" id="CAJ1931453.1"/>
    </source>
</evidence>
<dbReference type="Proteomes" id="UP001295423">
    <property type="component" value="Unassembled WGS sequence"/>
</dbReference>